<dbReference type="PIRSF" id="PIRSF004930">
    <property type="entry name" value="Tln_factor_SUA5"/>
    <property type="match status" value="1"/>
</dbReference>
<feature type="binding site" evidence="14">
    <location>
        <position position="248"/>
    </location>
    <ligand>
        <name>ATP</name>
        <dbReference type="ChEBI" id="CHEBI:30616"/>
    </ligand>
</feature>
<dbReference type="FunFam" id="3.90.870.10:FF:000008">
    <property type="entry name" value="Threonylcarbamoyl-AMP synthase"/>
    <property type="match status" value="1"/>
</dbReference>
<dbReference type="GO" id="GO:0005737">
    <property type="term" value="C:cytoplasm"/>
    <property type="evidence" value="ECO:0007669"/>
    <property type="project" value="UniProtKB-SubCell"/>
</dbReference>
<dbReference type="PANTHER" id="PTHR17490:SF16">
    <property type="entry name" value="THREONYLCARBAMOYL-AMP SYNTHASE"/>
    <property type="match status" value="1"/>
</dbReference>
<evidence type="ECO:0000256" key="6">
    <source>
        <dbReference type="ARBA" id="ARBA00022679"/>
    </source>
</evidence>
<comment type="subcellular location">
    <subcellularLocation>
        <location evidence="1 13">Cytoplasm</location>
    </subcellularLocation>
</comment>
<keyword evidence="5 13" id="KW-0963">Cytoplasm</keyword>
<evidence type="ECO:0000256" key="10">
    <source>
        <dbReference type="ARBA" id="ARBA00022840"/>
    </source>
</evidence>
<keyword evidence="17" id="KW-1185">Reference proteome</keyword>
<comment type="catalytic activity">
    <reaction evidence="12 13">
        <text>L-threonine + hydrogencarbonate + ATP = L-threonylcarbamoyladenylate + diphosphate + H2O</text>
        <dbReference type="Rhea" id="RHEA:36407"/>
        <dbReference type="ChEBI" id="CHEBI:15377"/>
        <dbReference type="ChEBI" id="CHEBI:17544"/>
        <dbReference type="ChEBI" id="CHEBI:30616"/>
        <dbReference type="ChEBI" id="CHEBI:33019"/>
        <dbReference type="ChEBI" id="CHEBI:57926"/>
        <dbReference type="ChEBI" id="CHEBI:73682"/>
        <dbReference type="EC" id="2.7.7.87"/>
    </reaction>
</comment>
<keyword evidence="8 13" id="KW-0548">Nucleotidyltransferase</keyword>
<dbReference type="GO" id="GO:0003725">
    <property type="term" value="F:double-stranded RNA binding"/>
    <property type="evidence" value="ECO:0007669"/>
    <property type="project" value="UniProtKB-UniRule"/>
</dbReference>
<dbReference type="Pfam" id="PF03481">
    <property type="entry name" value="Sua5_C"/>
    <property type="match status" value="1"/>
</dbReference>
<dbReference type="GO" id="GO:0006450">
    <property type="term" value="P:regulation of translational fidelity"/>
    <property type="evidence" value="ECO:0007669"/>
    <property type="project" value="TreeGrafter"/>
</dbReference>
<keyword evidence="9 13" id="KW-0547">Nucleotide-binding</keyword>
<evidence type="ECO:0000256" key="12">
    <source>
        <dbReference type="ARBA" id="ARBA00048366"/>
    </source>
</evidence>
<evidence type="ECO:0000256" key="4">
    <source>
        <dbReference type="ARBA" id="ARBA00015492"/>
    </source>
</evidence>
<feature type="binding site" evidence="14">
    <location>
        <position position="194"/>
    </location>
    <ligand>
        <name>L-threonine</name>
        <dbReference type="ChEBI" id="CHEBI:57926"/>
    </ligand>
</feature>
<evidence type="ECO:0000256" key="7">
    <source>
        <dbReference type="ARBA" id="ARBA00022694"/>
    </source>
</evidence>
<feature type="binding site" evidence="14">
    <location>
        <position position="156"/>
    </location>
    <ligand>
        <name>ATP</name>
        <dbReference type="ChEBI" id="CHEBI:30616"/>
    </ligand>
</feature>
<keyword evidence="6 13" id="KW-0808">Transferase</keyword>
<evidence type="ECO:0000256" key="2">
    <source>
        <dbReference type="ARBA" id="ARBA00007663"/>
    </source>
</evidence>
<dbReference type="Pfam" id="PF01300">
    <property type="entry name" value="Sua5_yciO_yrdC"/>
    <property type="match status" value="1"/>
</dbReference>
<gene>
    <name evidence="16" type="ORF">EDM52_04995</name>
</gene>
<proteinExistence type="inferred from homology"/>
<feature type="binding site" evidence="14">
    <location>
        <position position="164"/>
    </location>
    <ligand>
        <name>ATP</name>
        <dbReference type="ChEBI" id="CHEBI:30616"/>
    </ligand>
</feature>
<comment type="function">
    <text evidence="13">Required for the formation of a threonylcarbamoyl group on adenosine at position 37 (t(6)A37) in tRNAs that read codons beginning with adenine.</text>
</comment>
<dbReference type="GO" id="GO:0008033">
    <property type="term" value="P:tRNA processing"/>
    <property type="evidence" value="ECO:0007669"/>
    <property type="project" value="UniProtKB-KW"/>
</dbReference>
<dbReference type="Gene3D" id="3.40.50.11030">
    <property type="entry name" value="Threonylcarbamoyl-AMP synthase, C-terminal domain"/>
    <property type="match status" value="1"/>
</dbReference>
<dbReference type="RefSeq" id="WP_122907938.1">
    <property type="nucleotide sequence ID" value="NZ_CBCSBE010000004.1"/>
</dbReference>
<dbReference type="Proteomes" id="UP000282028">
    <property type="component" value="Unassembled WGS sequence"/>
</dbReference>
<dbReference type="PANTHER" id="PTHR17490">
    <property type="entry name" value="SUA5"/>
    <property type="match status" value="1"/>
</dbReference>
<comment type="caution">
    <text evidence="16">The sequence shown here is derived from an EMBL/GenBank/DDBJ whole genome shotgun (WGS) entry which is preliminary data.</text>
</comment>
<feature type="binding site" evidence="14">
    <location>
        <position position="48"/>
    </location>
    <ligand>
        <name>L-threonine</name>
        <dbReference type="ChEBI" id="CHEBI:57926"/>
    </ligand>
</feature>
<dbReference type="InterPro" id="IPR006070">
    <property type="entry name" value="Sua5-like_dom"/>
</dbReference>
<dbReference type="GO" id="GO:0000049">
    <property type="term" value="F:tRNA binding"/>
    <property type="evidence" value="ECO:0007669"/>
    <property type="project" value="TreeGrafter"/>
</dbReference>
<name>A0A3M8CJD2_9BACL</name>
<feature type="domain" description="YrdC-like" evidence="15">
    <location>
        <begin position="26"/>
        <end position="212"/>
    </location>
</feature>
<evidence type="ECO:0000256" key="5">
    <source>
        <dbReference type="ARBA" id="ARBA00022490"/>
    </source>
</evidence>
<dbReference type="EC" id="2.7.7.87" evidence="3 13"/>
<dbReference type="GO" id="GO:0061710">
    <property type="term" value="F:L-threonylcarbamoyladenylate synthase"/>
    <property type="evidence" value="ECO:0007669"/>
    <property type="project" value="UniProtKB-EC"/>
</dbReference>
<reference evidence="16 17" key="1">
    <citation type="submission" date="2018-10" db="EMBL/GenBank/DDBJ databases">
        <title>Phylogenomics of Brevibacillus.</title>
        <authorList>
            <person name="Dunlap C."/>
        </authorList>
    </citation>
    <scope>NUCLEOTIDE SEQUENCE [LARGE SCALE GENOMIC DNA]</scope>
    <source>
        <strain evidence="16 17">JCM 12215</strain>
    </source>
</reference>
<evidence type="ECO:0000256" key="1">
    <source>
        <dbReference type="ARBA" id="ARBA00004496"/>
    </source>
</evidence>
<dbReference type="InterPro" id="IPR010923">
    <property type="entry name" value="T(6)A37_SUA5"/>
</dbReference>
<dbReference type="OrthoDB" id="9814580at2"/>
<feature type="binding site" evidence="14">
    <location>
        <position position="208"/>
    </location>
    <ligand>
        <name>ATP</name>
        <dbReference type="ChEBI" id="CHEBI:30616"/>
    </ligand>
</feature>
<dbReference type="EMBL" id="RHHR01000009">
    <property type="protein sequence ID" value="RNB75780.1"/>
    <property type="molecule type" value="Genomic_DNA"/>
</dbReference>
<organism evidence="16 17">
    <name type="scientific">Brevibacillus invocatus</name>
    <dbReference type="NCBI Taxonomy" id="173959"/>
    <lineage>
        <taxon>Bacteria</taxon>
        <taxon>Bacillati</taxon>
        <taxon>Bacillota</taxon>
        <taxon>Bacilli</taxon>
        <taxon>Bacillales</taxon>
        <taxon>Paenibacillaceae</taxon>
        <taxon>Brevibacillus</taxon>
    </lineage>
</organism>
<dbReference type="Gene3D" id="3.90.870.10">
    <property type="entry name" value="DHBP synthase"/>
    <property type="match status" value="1"/>
</dbReference>
<feature type="binding site" evidence="14">
    <location>
        <position position="154"/>
    </location>
    <ligand>
        <name>L-threonine</name>
        <dbReference type="ChEBI" id="CHEBI:57926"/>
    </ligand>
</feature>
<dbReference type="InterPro" id="IPR038385">
    <property type="entry name" value="Sua5/YwlC_C"/>
</dbReference>
<dbReference type="NCBIfam" id="TIGR00057">
    <property type="entry name" value="L-threonylcarbamoyladenylate synthase"/>
    <property type="match status" value="1"/>
</dbReference>
<evidence type="ECO:0000256" key="13">
    <source>
        <dbReference type="PIRNR" id="PIRNR004930"/>
    </source>
</evidence>
<feature type="binding site" evidence="14">
    <location>
        <position position="71"/>
    </location>
    <ligand>
        <name>ATP</name>
        <dbReference type="ChEBI" id="CHEBI:30616"/>
    </ligand>
</feature>
<comment type="similarity">
    <text evidence="2 13">Belongs to the SUA5 family.</text>
</comment>
<feature type="binding site" evidence="14">
    <location>
        <position position="80"/>
    </location>
    <ligand>
        <name>L-threonine</name>
        <dbReference type="ChEBI" id="CHEBI:57926"/>
    </ligand>
</feature>
<evidence type="ECO:0000256" key="8">
    <source>
        <dbReference type="ARBA" id="ARBA00022695"/>
    </source>
</evidence>
<dbReference type="AlphaFoldDB" id="A0A3M8CJD2"/>
<accession>A0A3M8CJD2</accession>
<dbReference type="InterPro" id="IPR050156">
    <property type="entry name" value="TC-AMP_synthase_SUA5"/>
</dbReference>
<dbReference type="InterPro" id="IPR005145">
    <property type="entry name" value="Sua5_C"/>
</dbReference>
<dbReference type="PROSITE" id="PS51163">
    <property type="entry name" value="YRDC"/>
    <property type="match status" value="1"/>
</dbReference>
<evidence type="ECO:0000313" key="17">
    <source>
        <dbReference type="Proteomes" id="UP000282028"/>
    </source>
</evidence>
<evidence type="ECO:0000313" key="16">
    <source>
        <dbReference type="EMBL" id="RNB75780.1"/>
    </source>
</evidence>
<dbReference type="SUPFAM" id="SSF55821">
    <property type="entry name" value="YrdC/RibB"/>
    <property type="match status" value="1"/>
</dbReference>
<evidence type="ECO:0000259" key="15">
    <source>
        <dbReference type="PROSITE" id="PS51163"/>
    </source>
</evidence>
<dbReference type="InterPro" id="IPR017945">
    <property type="entry name" value="DHBP_synth_RibB-like_a/b_dom"/>
</dbReference>
<evidence type="ECO:0000256" key="3">
    <source>
        <dbReference type="ARBA" id="ARBA00012584"/>
    </source>
</evidence>
<feature type="binding site" evidence="14">
    <location>
        <position position="75"/>
    </location>
    <ligand>
        <name>ATP</name>
        <dbReference type="ChEBI" id="CHEBI:30616"/>
    </ligand>
</feature>
<feature type="binding site" evidence="14">
    <location>
        <position position="134"/>
    </location>
    <ligand>
        <name>L-threonine</name>
        <dbReference type="ChEBI" id="CHEBI:57926"/>
    </ligand>
</feature>
<protein>
    <recommendedName>
        <fullName evidence="4 13">Threonylcarbamoyl-AMP synthase</fullName>
        <shortName evidence="13">TC-AMP synthase</shortName>
        <ecNumber evidence="3 13">2.7.7.87</ecNumber>
    </recommendedName>
    <alternativeName>
        <fullName evidence="11 13">L-threonylcarbamoyladenylate synthase</fullName>
    </alternativeName>
</protein>
<keyword evidence="7 13" id="KW-0819">tRNA processing</keyword>
<sequence length="363" mass="38977">MELDQATKVWIVDKHVEKNVENLQSCTQIVDAAALLRSGEVVAFPTETVYGLGANALSDESVEKIFLAKGRPSDNPLIVHIGERNQLPTVARHIPEKGNRLMEAFWPGPLTIILPKTDQVASLVTAGLDSVGVRMPDHKIALALLKEADVPIAAPSANRSGRPSPTTAAHVLADLDGRIAGVLDGGPTGVGVESTVIDVTVDPPIILRPGGVTREELEAVIGHVELDPSFEVGAVETPRAPGMKYTHYAPEGEMWLVTGEADKVRRQQADMLREAKRNGLRTGVLATEESADFWGGFAEADVVLSVGSTARLDEVAQQLYAALRQFDEEKVQYIVSETFSREGLGMAVMNRLEKAAGGRVLSV</sequence>
<dbReference type="GO" id="GO:0005524">
    <property type="term" value="F:ATP binding"/>
    <property type="evidence" value="ECO:0007669"/>
    <property type="project" value="UniProtKB-UniRule"/>
</dbReference>
<keyword evidence="10 13" id="KW-0067">ATP-binding</keyword>
<evidence type="ECO:0000256" key="14">
    <source>
        <dbReference type="PIRSR" id="PIRSR004930-1"/>
    </source>
</evidence>
<evidence type="ECO:0000256" key="11">
    <source>
        <dbReference type="ARBA" id="ARBA00029774"/>
    </source>
</evidence>
<evidence type="ECO:0000256" key="9">
    <source>
        <dbReference type="ARBA" id="ARBA00022741"/>
    </source>
</evidence>